<feature type="compositionally biased region" description="Low complexity" evidence="1">
    <location>
        <begin position="261"/>
        <end position="271"/>
    </location>
</feature>
<feature type="compositionally biased region" description="Basic and acidic residues" evidence="1">
    <location>
        <begin position="226"/>
        <end position="236"/>
    </location>
</feature>
<reference evidence="2 3" key="1">
    <citation type="submission" date="2024-09" db="EMBL/GenBank/DDBJ databases">
        <title>Rethinking Asexuality: The Enigmatic Case of Functional Sexual Genes in Lepraria (Stereocaulaceae).</title>
        <authorList>
            <person name="Doellman M."/>
            <person name="Sun Y."/>
            <person name="Barcenas-Pena A."/>
            <person name="Lumbsch H.T."/>
            <person name="Grewe F."/>
        </authorList>
    </citation>
    <scope>NUCLEOTIDE SEQUENCE [LARGE SCALE GENOMIC DNA]</scope>
    <source>
        <strain evidence="2 3">Mercado 3170</strain>
    </source>
</reference>
<dbReference type="EMBL" id="JBEFKJ010000025">
    <property type="protein sequence ID" value="KAL2039457.1"/>
    <property type="molecule type" value="Genomic_DNA"/>
</dbReference>
<feature type="compositionally biased region" description="Acidic residues" evidence="1">
    <location>
        <begin position="207"/>
        <end position="224"/>
    </location>
</feature>
<evidence type="ECO:0000313" key="2">
    <source>
        <dbReference type="EMBL" id="KAL2039457.1"/>
    </source>
</evidence>
<organism evidence="2 3">
    <name type="scientific">Stereocaulon virgatum</name>
    <dbReference type="NCBI Taxonomy" id="373712"/>
    <lineage>
        <taxon>Eukaryota</taxon>
        <taxon>Fungi</taxon>
        <taxon>Dikarya</taxon>
        <taxon>Ascomycota</taxon>
        <taxon>Pezizomycotina</taxon>
        <taxon>Lecanoromycetes</taxon>
        <taxon>OSLEUM clade</taxon>
        <taxon>Lecanoromycetidae</taxon>
        <taxon>Lecanorales</taxon>
        <taxon>Lecanorineae</taxon>
        <taxon>Stereocaulaceae</taxon>
        <taxon>Stereocaulon</taxon>
    </lineage>
</organism>
<evidence type="ECO:0000256" key="1">
    <source>
        <dbReference type="SAM" id="MobiDB-lite"/>
    </source>
</evidence>
<comment type="caution">
    <text evidence="2">The sequence shown here is derived from an EMBL/GenBank/DDBJ whole genome shotgun (WGS) entry which is preliminary data.</text>
</comment>
<feature type="region of interest" description="Disordered" evidence="1">
    <location>
        <begin position="150"/>
        <end position="308"/>
    </location>
</feature>
<name>A0ABR4A0K0_9LECA</name>
<sequence>MRLFLRPSKKPAAANFDIKGIFELYTYHAKNIIDMHEARYSLEEISRAKVELQIMKQLDKAKFPIDYKLAWYNEILKGSSFKAFWLGVRRRLKLPHQAIIPYIPNEELLQYDVPSEHEEDSTEFFPPLNINSSGVNTPLASPVLNTFTAAKQDDTDSSSNDSPDEAAKAYAAKLSGPSTWDNPELPTPEAPVYQPIYTPYRSATPEALDDPCDLDREEGDDGEWTSDGRKAMEKSTAKAKAGKAKAAPKPRAPAKPKGVTKSRAPNSPKSKAAAKPRARPKPKTPAKAKSQIPAQPTPPKTISPPELTTGKHSLIATLKLPTQGVKRSRCDMLAGETSEAAEETLAEVAAKRLKQGLPINLNMRAAMIEAGTCD</sequence>
<feature type="compositionally biased region" description="Basic residues" evidence="1">
    <location>
        <begin position="272"/>
        <end position="286"/>
    </location>
</feature>
<evidence type="ECO:0000313" key="3">
    <source>
        <dbReference type="Proteomes" id="UP001590950"/>
    </source>
</evidence>
<dbReference type="Proteomes" id="UP001590950">
    <property type="component" value="Unassembled WGS sequence"/>
</dbReference>
<keyword evidence="3" id="KW-1185">Reference proteome</keyword>
<accession>A0ABR4A0K0</accession>
<feature type="compositionally biased region" description="Basic residues" evidence="1">
    <location>
        <begin position="240"/>
        <end position="260"/>
    </location>
</feature>
<protein>
    <submittedName>
        <fullName evidence="2">Uncharacterized protein</fullName>
    </submittedName>
</protein>
<gene>
    <name evidence="2" type="ORF">N7G274_007729</name>
</gene>
<proteinExistence type="predicted"/>